<dbReference type="Pfam" id="PF05173">
    <property type="entry name" value="DapB_C"/>
    <property type="match status" value="1"/>
</dbReference>
<evidence type="ECO:0000256" key="7">
    <source>
        <dbReference type="ARBA" id="ARBA00023027"/>
    </source>
</evidence>
<dbReference type="EC" id="1.17.1.8" evidence="9 10"/>
<evidence type="ECO:0000256" key="9">
    <source>
        <dbReference type="HAMAP-Rule" id="MF_00102"/>
    </source>
</evidence>
<feature type="domain" description="Dihydrodipicolinate reductase C-terminal" evidence="12">
    <location>
        <begin position="112"/>
        <end position="246"/>
    </location>
</feature>
<keyword evidence="5 9" id="KW-0220">Diaminopimelate biosynthesis</keyword>
<dbReference type="FunFam" id="3.30.360.10:FF:000009">
    <property type="entry name" value="4-hydroxy-tetrahydrodipicolinate reductase"/>
    <property type="match status" value="1"/>
</dbReference>
<evidence type="ECO:0000256" key="8">
    <source>
        <dbReference type="ARBA" id="ARBA00023154"/>
    </source>
</evidence>
<dbReference type="HAMAP" id="MF_00102">
    <property type="entry name" value="DapB"/>
    <property type="match status" value="1"/>
</dbReference>
<dbReference type="STRING" id="1120976.SAMN03080606_03298"/>
<dbReference type="GO" id="GO:0005829">
    <property type="term" value="C:cytosol"/>
    <property type="evidence" value="ECO:0007669"/>
    <property type="project" value="TreeGrafter"/>
</dbReference>
<keyword evidence="3 9" id="KW-0028">Amino-acid biosynthesis</keyword>
<keyword evidence="8 9" id="KW-0457">Lysine biosynthesis</keyword>
<comment type="pathway">
    <text evidence="9">Amino-acid biosynthesis; L-lysine biosynthesis via DAP pathway; (S)-tetrahydrodipicolinate from L-aspartate: step 4/4.</text>
</comment>
<feature type="domain" description="Dihydrodipicolinate reductase N-terminal" evidence="11">
    <location>
        <begin position="2"/>
        <end position="109"/>
    </location>
</feature>
<comment type="subcellular location">
    <subcellularLocation>
        <location evidence="9">Cytoplasm</location>
    </subcellularLocation>
</comment>
<feature type="binding site" evidence="9">
    <location>
        <begin position="8"/>
        <end position="13"/>
    </location>
    <ligand>
        <name>NAD(+)</name>
        <dbReference type="ChEBI" id="CHEBI:57540"/>
    </ligand>
</feature>
<feature type="active site" description="Proton donor" evidence="9">
    <location>
        <position position="143"/>
    </location>
</feature>
<organism evidence="13 14">
    <name type="scientific">Alkaliphilus peptidifermentans DSM 18978</name>
    <dbReference type="NCBI Taxonomy" id="1120976"/>
    <lineage>
        <taxon>Bacteria</taxon>
        <taxon>Bacillati</taxon>
        <taxon>Bacillota</taxon>
        <taxon>Clostridia</taxon>
        <taxon>Peptostreptococcales</taxon>
        <taxon>Natronincolaceae</taxon>
        <taxon>Alkaliphilus</taxon>
    </lineage>
</organism>
<dbReference type="InterPro" id="IPR000846">
    <property type="entry name" value="DapB_N"/>
</dbReference>
<dbReference type="Gene3D" id="3.30.360.10">
    <property type="entry name" value="Dihydrodipicolinate Reductase, domain 2"/>
    <property type="match status" value="1"/>
</dbReference>
<dbReference type="PIRSF" id="PIRSF000161">
    <property type="entry name" value="DHPR"/>
    <property type="match status" value="1"/>
</dbReference>
<dbReference type="PROSITE" id="PS01298">
    <property type="entry name" value="DAPB"/>
    <property type="match status" value="1"/>
</dbReference>
<keyword evidence="7 9" id="KW-0520">NAD</keyword>
<keyword evidence="14" id="KW-1185">Reference proteome</keyword>
<dbReference type="SUPFAM" id="SSF51735">
    <property type="entry name" value="NAD(P)-binding Rossmann-fold domains"/>
    <property type="match status" value="1"/>
</dbReference>
<dbReference type="GO" id="GO:0019877">
    <property type="term" value="P:diaminopimelate biosynthetic process"/>
    <property type="evidence" value="ECO:0007669"/>
    <property type="project" value="UniProtKB-UniRule"/>
</dbReference>
<feature type="binding site" evidence="9">
    <location>
        <begin position="149"/>
        <end position="150"/>
    </location>
    <ligand>
        <name>(S)-2,3,4,5-tetrahydrodipicolinate</name>
        <dbReference type="ChEBI" id="CHEBI:16845"/>
    </ligand>
</feature>
<evidence type="ECO:0000313" key="13">
    <source>
        <dbReference type="EMBL" id="SCY96721.1"/>
    </source>
</evidence>
<dbReference type="GO" id="GO:0009089">
    <property type="term" value="P:lysine biosynthetic process via diaminopimelate"/>
    <property type="evidence" value="ECO:0007669"/>
    <property type="project" value="UniProtKB-UniRule"/>
</dbReference>
<evidence type="ECO:0000256" key="2">
    <source>
        <dbReference type="ARBA" id="ARBA00022490"/>
    </source>
</evidence>
<evidence type="ECO:0000259" key="12">
    <source>
        <dbReference type="Pfam" id="PF05173"/>
    </source>
</evidence>
<dbReference type="UniPathway" id="UPA00034">
    <property type="reaction ID" value="UER00018"/>
</dbReference>
<comment type="caution">
    <text evidence="9">Was originally thought to be a dihydrodipicolinate reductase (DHDPR), catalyzing the conversion of dihydrodipicolinate to tetrahydrodipicolinate. However, it was shown in E.coli that the substrate of the enzymatic reaction is not dihydrodipicolinate (DHDP) but in fact (2S,4S)-4-hydroxy-2,3,4,5-tetrahydrodipicolinic acid (HTPA), the product released by the DapA-catalyzed reaction.</text>
</comment>
<gene>
    <name evidence="9" type="primary">dapB</name>
    <name evidence="13" type="ORF">SAMN03080606_03298</name>
</gene>
<reference evidence="13 14" key="1">
    <citation type="submission" date="2016-10" db="EMBL/GenBank/DDBJ databases">
        <authorList>
            <person name="de Groot N.N."/>
        </authorList>
    </citation>
    <scope>NUCLEOTIDE SEQUENCE [LARGE SCALE GENOMIC DNA]</scope>
    <source>
        <strain evidence="13 14">DSM 18978</strain>
    </source>
</reference>
<dbReference type="RefSeq" id="WP_091545701.1">
    <property type="nucleotide sequence ID" value="NZ_FMUS01000024.1"/>
</dbReference>
<feature type="binding site" evidence="9">
    <location>
        <begin position="106"/>
        <end position="109"/>
    </location>
    <ligand>
        <name>NAD(+)</name>
        <dbReference type="ChEBI" id="CHEBI:57540"/>
    </ligand>
</feature>
<keyword evidence="6 9" id="KW-0560">Oxidoreductase</keyword>
<keyword evidence="2 9" id="KW-0963">Cytoplasm</keyword>
<dbReference type="Pfam" id="PF01113">
    <property type="entry name" value="DapB_N"/>
    <property type="match status" value="1"/>
</dbReference>
<dbReference type="InterPro" id="IPR036291">
    <property type="entry name" value="NAD(P)-bd_dom_sf"/>
</dbReference>
<dbReference type="InterPro" id="IPR022664">
    <property type="entry name" value="DapB_N_CS"/>
</dbReference>
<feature type="binding site" evidence="9">
    <location>
        <begin position="82"/>
        <end position="84"/>
    </location>
    <ligand>
        <name>NAD(+)</name>
        <dbReference type="ChEBI" id="CHEBI:57540"/>
    </ligand>
</feature>
<evidence type="ECO:0000256" key="6">
    <source>
        <dbReference type="ARBA" id="ARBA00023002"/>
    </source>
</evidence>
<dbReference type="CDD" id="cd02274">
    <property type="entry name" value="DHDPR_N"/>
    <property type="match status" value="1"/>
</dbReference>
<dbReference type="SUPFAM" id="SSF55347">
    <property type="entry name" value="Glyceraldehyde-3-phosphate dehydrogenase-like, C-terminal domain"/>
    <property type="match status" value="1"/>
</dbReference>
<keyword evidence="4 9" id="KW-0521">NADP</keyword>
<comment type="similarity">
    <text evidence="1 9">Belongs to the DapB family.</text>
</comment>
<evidence type="ECO:0000313" key="14">
    <source>
        <dbReference type="Proteomes" id="UP000198636"/>
    </source>
</evidence>
<dbReference type="AlphaFoldDB" id="A0A1G5K8Z8"/>
<dbReference type="NCBIfam" id="TIGR00036">
    <property type="entry name" value="dapB"/>
    <property type="match status" value="1"/>
</dbReference>
<dbReference type="Proteomes" id="UP000198636">
    <property type="component" value="Unassembled WGS sequence"/>
</dbReference>
<dbReference type="PANTHER" id="PTHR20836:SF7">
    <property type="entry name" value="4-HYDROXY-TETRAHYDRODIPICOLINATE REDUCTASE"/>
    <property type="match status" value="1"/>
</dbReference>
<comment type="catalytic activity">
    <reaction evidence="9">
        <text>(S)-2,3,4,5-tetrahydrodipicolinate + NAD(+) + H2O = (2S,4S)-4-hydroxy-2,3,4,5-tetrahydrodipicolinate + NADH + H(+)</text>
        <dbReference type="Rhea" id="RHEA:35323"/>
        <dbReference type="ChEBI" id="CHEBI:15377"/>
        <dbReference type="ChEBI" id="CHEBI:15378"/>
        <dbReference type="ChEBI" id="CHEBI:16845"/>
        <dbReference type="ChEBI" id="CHEBI:57540"/>
        <dbReference type="ChEBI" id="CHEBI:57945"/>
        <dbReference type="ChEBI" id="CHEBI:67139"/>
        <dbReference type="EC" id="1.17.1.8"/>
    </reaction>
</comment>
<feature type="binding site" evidence="9">
    <location>
        <position position="140"/>
    </location>
    <ligand>
        <name>(S)-2,3,4,5-tetrahydrodipicolinate</name>
        <dbReference type="ChEBI" id="CHEBI:16845"/>
    </ligand>
</feature>
<protein>
    <recommendedName>
        <fullName evidence="9 10">4-hydroxy-tetrahydrodipicolinate reductase</fullName>
        <shortName evidence="9">HTPA reductase</shortName>
        <ecNumber evidence="9 10">1.17.1.8</ecNumber>
    </recommendedName>
</protein>
<name>A0A1G5K8Z8_9FIRM</name>
<dbReference type="GO" id="GO:0008839">
    <property type="term" value="F:4-hydroxy-tetrahydrodipicolinate reductase"/>
    <property type="evidence" value="ECO:0007669"/>
    <property type="project" value="UniProtKB-UniRule"/>
</dbReference>
<sequence>MIKVTLNGSNGKMGRVLSKVIHESNEFELVTGISRSISSLNTYSSFDELSEASDVIIDFSHPTQLLPMLNYCKKHHVPVVIATTGYSDEELRIIHEAGAYIPVFYSPNMSLGVNLLLELVSKATVVLEDQFDIEIIERHHNKKIDAPSGTALLIANTINRLLENQKSLVYSRQDKKVARDPSEIGIMCLRGGTIVGEHEVVYIGNDEIIEIKHTALSKEIFAYGALRAAKFIIKQNPGYYGMKDMLKE</sequence>
<dbReference type="Gene3D" id="3.40.50.720">
    <property type="entry name" value="NAD(P)-binding Rossmann-like Domain"/>
    <property type="match status" value="1"/>
</dbReference>
<dbReference type="InterPro" id="IPR022663">
    <property type="entry name" value="DapB_C"/>
</dbReference>
<accession>A0A1G5K8Z8</accession>
<proteinExistence type="inferred from homology"/>
<evidence type="ECO:0000256" key="1">
    <source>
        <dbReference type="ARBA" id="ARBA00006642"/>
    </source>
</evidence>
<evidence type="ECO:0000259" key="11">
    <source>
        <dbReference type="Pfam" id="PF01113"/>
    </source>
</evidence>
<comment type="catalytic activity">
    <reaction evidence="9">
        <text>(S)-2,3,4,5-tetrahydrodipicolinate + NADP(+) + H2O = (2S,4S)-4-hydroxy-2,3,4,5-tetrahydrodipicolinate + NADPH + H(+)</text>
        <dbReference type="Rhea" id="RHEA:35331"/>
        <dbReference type="ChEBI" id="CHEBI:15377"/>
        <dbReference type="ChEBI" id="CHEBI:15378"/>
        <dbReference type="ChEBI" id="CHEBI:16845"/>
        <dbReference type="ChEBI" id="CHEBI:57783"/>
        <dbReference type="ChEBI" id="CHEBI:58349"/>
        <dbReference type="ChEBI" id="CHEBI:67139"/>
        <dbReference type="EC" id="1.17.1.8"/>
    </reaction>
</comment>
<dbReference type="GO" id="GO:0050661">
    <property type="term" value="F:NADP binding"/>
    <property type="evidence" value="ECO:0007669"/>
    <property type="project" value="UniProtKB-UniRule"/>
</dbReference>
<comment type="subunit">
    <text evidence="9">Homotetramer.</text>
</comment>
<comment type="caution">
    <text evidence="9">Lacks conserved residue(s) required for the propagation of feature annotation.</text>
</comment>
<dbReference type="EMBL" id="FMUS01000024">
    <property type="protein sequence ID" value="SCY96721.1"/>
    <property type="molecule type" value="Genomic_DNA"/>
</dbReference>
<evidence type="ECO:0000256" key="5">
    <source>
        <dbReference type="ARBA" id="ARBA00022915"/>
    </source>
</evidence>
<dbReference type="InterPro" id="IPR023940">
    <property type="entry name" value="DHDPR_bac"/>
</dbReference>
<evidence type="ECO:0000256" key="3">
    <source>
        <dbReference type="ARBA" id="ARBA00022605"/>
    </source>
</evidence>
<dbReference type="OrthoDB" id="9790352at2"/>
<evidence type="ECO:0000256" key="10">
    <source>
        <dbReference type="NCBIfam" id="TIGR00036"/>
    </source>
</evidence>
<feature type="binding site" evidence="9">
    <location>
        <position position="35"/>
    </location>
    <ligand>
        <name>NADP(+)</name>
        <dbReference type="ChEBI" id="CHEBI:58349"/>
    </ligand>
</feature>
<dbReference type="PANTHER" id="PTHR20836">
    <property type="entry name" value="DIHYDRODIPICOLINATE REDUCTASE"/>
    <property type="match status" value="1"/>
</dbReference>
<feature type="active site" description="Proton donor/acceptor" evidence="9">
    <location>
        <position position="139"/>
    </location>
</feature>
<comment type="function">
    <text evidence="9">Catalyzes the conversion of 4-hydroxy-tetrahydrodipicolinate (HTPA) to tetrahydrodipicolinate.</text>
</comment>
<dbReference type="GO" id="GO:0051287">
    <property type="term" value="F:NAD binding"/>
    <property type="evidence" value="ECO:0007669"/>
    <property type="project" value="UniProtKB-UniRule"/>
</dbReference>
<evidence type="ECO:0000256" key="4">
    <source>
        <dbReference type="ARBA" id="ARBA00022857"/>
    </source>
</evidence>
<dbReference type="GO" id="GO:0016726">
    <property type="term" value="F:oxidoreductase activity, acting on CH or CH2 groups, NAD or NADP as acceptor"/>
    <property type="evidence" value="ECO:0007669"/>
    <property type="project" value="UniProtKB-UniRule"/>
</dbReference>